<dbReference type="AlphaFoldDB" id="A0A7Y8G4G2"/>
<evidence type="ECO:0000313" key="2">
    <source>
        <dbReference type="Proteomes" id="UP000585226"/>
    </source>
</evidence>
<evidence type="ECO:0008006" key="3">
    <source>
        <dbReference type="Google" id="ProtNLM"/>
    </source>
</evidence>
<protein>
    <recommendedName>
        <fullName evidence="3">Integrase</fullName>
    </recommendedName>
</protein>
<dbReference type="Proteomes" id="UP000585226">
    <property type="component" value="Unassembled WGS sequence"/>
</dbReference>
<accession>A0A7Y8G4G2</accession>
<reference evidence="1 2" key="1">
    <citation type="submission" date="2020-04" db="EMBL/GenBank/DDBJ databases">
        <title>Molecular characterization of pseudomonads from Agaricus bisporus reveal novel blotch 2 pathogens in Western Europe.</title>
        <authorList>
            <person name="Taparia T."/>
            <person name="Krijger M."/>
            <person name="Haynes E."/>
            <person name="Elpinstone J.G."/>
            <person name="Noble R."/>
            <person name="Van Der Wolf J."/>
        </authorList>
    </citation>
    <scope>NUCLEOTIDE SEQUENCE [LARGE SCALE GENOMIC DNA]</scope>
    <source>
        <strain evidence="1 2">P8021</strain>
    </source>
</reference>
<dbReference type="EMBL" id="JACASD010000051">
    <property type="protein sequence ID" value="NWE90473.1"/>
    <property type="molecule type" value="Genomic_DNA"/>
</dbReference>
<gene>
    <name evidence="1" type="ORF">HX893_20305</name>
</gene>
<name>A0A7Y8G4G2_9PSED</name>
<organism evidence="1 2">
    <name type="scientific">Pseudomonas reactans</name>
    <dbReference type="NCBI Taxonomy" id="117680"/>
    <lineage>
        <taxon>Bacteria</taxon>
        <taxon>Pseudomonadati</taxon>
        <taxon>Pseudomonadota</taxon>
        <taxon>Gammaproteobacteria</taxon>
        <taxon>Pseudomonadales</taxon>
        <taxon>Pseudomonadaceae</taxon>
        <taxon>Pseudomonas</taxon>
    </lineage>
</organism>
<comment type="caution">
    <text evidence="1">The sequence shown here is derived from an EMBL/GenBank/DDBJ whole genome shotgun (WGS) entry which is preliminary data.</text>
</comment>
<sequence>MPIFVPVSESSYPLAPTSDSQAVPCDYLGHPFWDAQSALCAALHLVFVKYAETHRRISVYCLRQSITLFFDFAIEHNARNPEPLQLRYLTDFSGEVYNQFKSFLRQVDKPGDLANKLKSAIASVAKISDLIDDLMLPVASRSAPKRPTEPIVGDSYLQLSDALKTHIDKLYAKLEFRKTVDNAEPYTLEAVLDEYCAPYSREYIFLWAQDKADRKQRLTTSNLTFKLKHSTDPELRALADEPDRLARFKEMFENRPACYRFEEARDPFDNSLWHWNPDDARALKTMIVNGYPMDVPFESLGSTYSSTYLLSKGDCDNIVQLMLFRWNRLGSKELIRYPLKPWDDMLELYFPSMMDMSVIIMFIMLQSNWNKETVLATDLDNFEHPLTGAMSESQVIIQSEKNRSQGTDKPYYTPKTIPAISDKDNRFSSYNLIKLADALSEPLKGYAFDVIPLGQEHLIYNPLFLCLRFYGSWASKGGRHTSATNIKAFLRGVKEFLKHYPIHEKGKPLASAKEITKRLRPTWAIYKKKADSAGLGLLAMQLSHVDTLVTDVHYANSSVAIAEREERLRSELEAIVQLLLNRQYQDLVGKHIEKPIDLPMKIFHIPGQERPMWSCSNQLKPTWYGARLHVKKGERCYSIRNCMFCEQCNLYDDSLPYLMQRRIHVQELIEDRPSSETEYSDSLDTELKIIESVLDNWEDPDSLKAASRYQRRNAPLLPHDLDFLQLIFEEEDM</sequence>
<dbReference type="RefSeq" id="WP_177112181.1">
    <property type="nucleotide sequence ID" value="NZ_JACASD010000051.1"/>
</dbReference>
<evidence type="ECO:0000313" key="1">
    <source>
        <dbReference type="EMBL" id="NWE90473.1"/>
    </source>
</evidence>
<proteinExistence type="predicted"/>